<dbReference type="STRING" id="604354.TSIB_1227"/>
<name>C6A3T6_THESM</name>
<reference evidence="1 2" key="1">
    <citation type="journal article" date="2009" name="Appl. Environ. Microbiol.">
        <title>Metabolic versatility and indigenous origin of the archaeon Thermococcus sibiricus, isolated from a siberian oil reservoir, as revealed by genome analysis.</title>
        <authorList>
            <person name="Mardanov A.V."/>
            <person name="Ravin N.V."/>
            <person name="Svetlitchnyi V.A."/>
            <person name="Beletsky A.V."/>
            <person name="Miroshnichenko M.L."/>
            <person name="Bonch-Osmolovskaya E.A."/>
            <person name="Skryabin K.G."/>
        </authorList>
    </citation>
    <scope>NUCLEOTIDE SEQUENCE [LARGE SCALE GENOMIC DNA]</scope>
    <source>
        <strain evidence="2">DSM 12597 / MM 739</strain>
    </source>
</reference>
<dbReference type="EMBL" id="CP001463">
    <property type="protein sequence ID" value="ACS90281.1"/>
    <property type="molecule type" value="Genomic_DNA"/>
</dbReference>
<evidence type="ECO:0000313" key="2">
    <source>
        <dbReference type="Proteomes" id="UP000009079"/>
    </source>
</evidence>
<protein>
    <submittedName>
        <fullName evidence="1">Uncharacterized protein</fullName>
    </submittedName>
</protein>
<dbReference type="Proteomes" id="UP000009079">
    <property type="component" value="Chromosome"/>
</dbReference>
<evidence type="ECO:0000313" key="1">
    <source>
        <dbReference type="EMBL" id="ACS90281.1"/>
    </source>
</evidence>
<sequence>MESLKMQLESNYLLKKKRNKLKLIKGKFISFEVKGIIAIFDGRCKQ</sequence>
<keyword evidence="2" id="KW-1185">Reference proteome</keyword>
<gene>
    <name evidence="1" type="ordered locus">TSIB_1227</name>
</gene>
<accession>C6A3T6</accession>
<dbReference type="HOGENOM" id="CLU_3178801_0_0_2"/>
<dbReference type="KEGG" id="tsi:TSIB_1227"/>
<dbReference type="AlphaFoldDB" id="C6A3T6"/>
<organism evidence="1 2">
    <name type="scientific">Thermococcus sibiricus (strain DSM 12597 / MM 739)</name>
    <dbReference type="NCBI Taxonomy" id="604354"/>
    <lineage>
        <taxon>Archaea</taxon>
        <taxon>Methanobacteriati</taxon>
        <taxon>Methanobacteriota</taxon>
        <taxon>Thermococci</taxon>
        <taxon>Thermococcales</taxon>
        <taxon>Thermococcaceae</taxon>
        <taxon>Thermococcus</taxon>
    </lineage>
</organism>
<proteinExistence type="predicted"/>